<name>A0A0B5DC43_9CORY</name>
<dbReference type="EMBL" id="CP005286">
    <property type="protein sequence ID" value="AJE33728.1"/>
    <property type="molecule type" value="Genomic_DNA"/>
</dbReference>
<reference evidence="1 2" key="1">
    <citation type="submission" date="2013-04" db="EMBL/GenBank/DDBJ databases">
        <title>Complete genome sequence of Corynebacterium humireducens DSM 45392(T), isolated from a wastewater-fed microbial fuel cell.</title>
        <authorList>
            <person name="Ruckert C."/>
            <person name="Albersmeier A."/>
            <person name="Kalinowski J."/>
        </authorList>
    </citation>
    <scope>NUCLEOTIDE SEQUENCE [LARGE SCALE GENOMIC DNA]</scope>
    <source>
        <strain evidence="2">MFC-5</strain>
    </source>
</reference>
<protein>
    <recommendedName>
        <fullName evidence="3">Abortive infection bacteriophage resistance protein</fullName>
    </recommendedName>
</protein>
<dbReference type="HOGENOM" id="CLU_044962_2_2_11"/>
<proteinExistence type="predicted"/>
<keyword evidence="2" id="KW-1185">Reference proteome</keyword>
<sequence length="336" mass="38508">MKPYLDHDALVAGLVATGLSIPDREQAKVQLQKYGYHRLSGYRYLYRVQLPPEQQDPSSRRFRSKEHVPGTSLGDVIDLAEFDVRLRCVLASGIEDFEIRLRTAVAHVIARRSELGHLYVEHLDEKHCLKRPRNSSKTSHEIFLQQVNEATALAHRRNDDFVIHHRQMYGRDLSVWAVVEYLTFGSLIFLLDYLKAEDKRSVANTFGASHPAQFVKWVRAIGTLRNDVAHAVRLFNKPLKNEIAIPPRSCTNTLLTETASHLRVNSTLPESRRPSKRIYSHSAVLSYLLRSHPAGSEWWKEFRDVSSTFPRHSAVPLSPEENMGFPAGWKNDPLWN</sequence>
<evidence type="ECO:0008006" key="3">
    <source>
        <dbReference type="Google" id="ProtNLM"/>
    </source>
</evidence>
<organism evidence="1 2">
    <name type="scientific">Corynebacterium humireducens NBRC 106098 = DSM 45392</name>
    <dbReference type="NCBI Taxonomy" id="1223515"/>
    <lineage>
        <taxon>Bacteria</taxon>
        <taxon>Bacillati</taxon>
        <taxon>Actinomycetota</taxon>
        <taxon>Actinomycetes</taxon>
        <taxon>Mycobacteriales</taxon>
        <taxon>Corynebacteriaceae</taxon>
        <taxon>Corynebacterium</taxon>
    </lineage>
</organism>
<dbReference type="InterPro" id="IPR011664">
    <property type="entry name" value="Abi_system_AbiD/AbiF-like"/>
</dbReference>
<dbReference type="Pfam" id="PF07751">
    <property type="entry name" value="Abi_2"/>
    <property type="match status" value="1"/>
</dbReference>
<evidence type="ECO:0000313" key="1">
    <source>
        <dbReference type="EMBL" id="AJE33728.1"/>
    </source>
</evidence>
<accession>A0A0B5DC43</accession>
<evidence type="ECO:0000313" key="2">
    <source>
        <dbReference type="Proteomes" id="UP000031524"/>
    </source>
</evidence>
<dbReference type="KEGG" id="chm:B842_09395"/>
<dbReference type="Proteomes" id="UP000031524">
    <property type="component" value="Chromosome"/>
</dbReference>
<gene>
    <name evidence="1" type="ORF">B842_09395</name>
</gene>
<dbReference type="AlphaFoldDB" id="A0A0B5DC43"/>